<name>A0ABV1M0X7_9NEIS</name>
<accession>A0ABV1M0X7</accession>
<gene>
    <name evidence="2" type="ORF">ABNW52_04230</name>
</gene>
<proteinExistence type="predicted"/>
<dbReference type="Proteomes" id="UP001433638">
    <property type="component" value="Unassembled WGS sequence"/>
</dbReference>
<dbReference type="RefSeq" id="WP_349584455.1">
    <property type="nucleotide sequence ID" value="NZ_JBEFLD010000002.1"/>
</dbReference>
<comment type="caution">
    <text evidence="2">The sequence shown here is derived from an EMBL/GenBank/DDBJ whole genome shotgun (WGS) entry which is preliminary data.</text>
</comment>
<sequence>MRQITLPMLCLLSLLWPGQHAQAQLQNETLLQTLPPGYKIDYRLQQEQLLMTEMVPTAQSAQHWDEMITTQVFQGLKVTSPQAFRDIMVKQWDFACPGSGYDVVADGRENGYPYALWFLACPNNPATGRPENTWFKSIQGRDSFYVIQKAFKFSPSKAQLLPWLQYLRSVQLCDSRQPASPCPKTGN</sequence>
<dbReference type="EMBL" id="JBEFLD010000002">
    <property type="protein sequence ID" value="MEQ6289817.1"/>
    <property type="molecule type" value="Genomic_DNA"/>
</dbReference>
<reference evidence="2" key="1">
    <citation type="submission" date="2024-06" db="EMBL/GenBank/DDBJ databases">
        <title>Genome sequence of Vogesella sp. MAHUQ-64.</title>
        <authorList>
            <person name="Huq M.A."/>
        </authorList>
    </citation>
    <scope>NUCLEOTIDE SEQUENCE</scope>
    <source>
        <strain evidence="2">MAHUQ-64</strain>
    </source>
</reference>
<feature type="chain" id="PRO_5045492910" evidence="1">
    <location>
        <begin position="22"/>
        <end position="187"/>
    </location>
</feature>
<keyword evidence="3" id="KW-1185">Reference proteome</keyword>
<evidence type="ECO:0000313" key="2">
    <source>
        <dbReference type="EMBL" id="MEQ6289817.1"/>
    </source>
</evidence>
<keyword evidence="1" id="KW-0732">Signal</keyword>
<organism evidence="2 3">
    <name type="scientific">Vogesella oryzagri</name>
    <dbReference type="NCBI Taxonomy" id="3160864"/>
    <lineage>
        <taxon>Bacteria</taxon>
        <taxon>Pseudomonadati</taxon>
        <taxon>Pseudomonadota</taxon>
        <taxon>Betaproteobacteria</taxon>
        <taxon>Neisseriales</taxon>
        <taxon>Chromobacteriaceae</taxon>
        <taxon>Vogesella</taxon>
    </lineage>
</organism>
<protein>
    <submittedName>
        <fullName evidence="2">Uncharacterized protein</fullName>
    </submittedName>
</protein>
<feature type="signal peptide" evidence="1">
    <location>
        <begin position="1"/>
        <end position="21"/>
    </location>
</feature>
<evidence type="ECO:0000313" key="3">
    <source>
        <dbReference type="Proteomes" id="UP001433638"/>
    </source>
</evidence>
<evidence type="ECO:0000256" key="1">
    <source>
        <dbReference type="SAM" id="SignalP"/>
    </source>
</evidence>